<evidence type="ECO:0000256" key="11">
    <source>
        <dbReference type="SAM" id="MobiDB-lite"/>
    </source>
</evidence>
<name>A0ABP9QYB6_9RHOO</name>
<evidence type="ECO:0000313" key="12">
    <source>
        <dbReference type="EMBL" id="GAA5169242.1"/>
    </source>
</evidence>
<dbReference type="Proteomes" id="UP001500547">
    <property type="component" value="Unassembled WGS sequence"/>
</dbReference>
<evidence type="ECO:0000256" key="9">
    <source>
        <dbReference type="ARBA" id="ARBA00023136"/>
    </source>
</evidence>
<evidence type="ECO:0000256" key="2">
    <source>
        <dbReference type="ARBA" id="ARBA00010004"/>
    </source>
</evidence>
<dbReference type="RefSeq" id="WP_345533966.1">
    <property type="nucleotide sequence ID" value="NZ_BAABLD010000011.1"/>
</dbReference>
<evidence type="ECO:0000256" key="8">
    <source>
        <dbReference type="ARBA" id="ARBA00022927"/>
    </source>
</evidence>
<dbReference type="Gene3D" id="1.10.287.1700">
    <property type="match status" value="1"/>
</dbReference>
<evidence type="ECO:0000256" key="10">
    <source>
        <dbReference type="ARBA" id="ARBA00023225"/>
    </source>
</evidence>
<evidence type="ECO:0000256" key="5">
    <source>
        <dbReference type="ARBA" id="ARBA00022475"/>
    </source>
</evidence>
<dbReference type="Pfam" id="PF02050">
    <property type="entry name" value="FliJ"/>
    <property type="match status" value="1"/>
</dbReference>
<dbReference type="PIRSF" id="PIRSF019404">
    <property type="entry name" value="FliJ"/>
    <property type="match status" value="1"/>
</dbReference>
<evidence type="ECO:0000256" key="7">
    <source>
        <dbReference type="ARBA" id="ARBA00022795"/>
    </source>
</evidence>
<dbReference type="InterPro" id="IPR012823">
    <property type="entry name" value="Flagell_FliJ"/>
</dbReference>
<dbReference type="NCBIfam" id="TIGR02473">
    <property type="entry name" value="flagell_FliJ"/>
    <property type="match status" value="1"/>
</dbReference>
<evidence type="ECO:0000256" key="3">
    <source>
        <dbReference type="ARBA" id="ARBA00020392"/>
    </source>
</evidence>
<reference evidence="13" key="1">
    <citation type="journal article" date="2019" name="Int. J. Syst. Evol. Microbiol.">
        <title>The Global Catalogue of Microorganisms (GCM) 10K type strain sequencing project: providing services to taxonomists for standard genome sequencing and annotation.</title>
        <authorList>
            <consortium name="The Broad Institute Genomics Platform"/>
            <consortium name="The Broad Institute Genome Sequencing Center for Infectious Disease"/>
            <person name="Wu L."/>
            <person name="Ma J."/>
        </authorList>
    </citation>
    <scope>NUCLEOTIDE SEQUENCE [LARGE SCALE GENOMIC DNA]</scope>
    <source>
        <strain evidence="13">JCM 18715</strain>
    </source>
</reference>
<sequence length="147" mass="16904">MNKDPIKMLLEHAHVKLDNAGVRLGELLASEAMASKRLELLENYRKEYRDKFMSAAKEGIGPDAWRNYSSFLGKLDEAIAHQQQIVTQSKHQTALGQASWLHERSRMKAFDTLHQRQVSALGRRDQLREQKGNDDRSSSKKPEDMEE</sequence>
<feature type="compositionally biased region" description="Basic and acidic residues" evidence="11">
    <location>
        <begin position="122"/>
        <end position="147"/>
    </location>
</feature>
<evidence type="ECO:0000313" key="13">
    <source>
        <dbReference type="Proteomes" id="UP001500547"/>
    </source>
</evidence>
<dbReference type="InterPro" id="IPR053716">
    <property type="entry name" value="Flag_assembly_chemotaxis_eff"/>
</dbReference>
<dbReference type="InterPro" id="IPR052570">
    <property type="entry name" value="FliJ"/>
</dbReference>
<comment type="similarity">
    <text evidence="2">Belongs to the FliJ family.</text>
</comment>
<dbReference type="PANTHER" id="PTHR38786">
    <property type="entry name" value="FLAGELLAR FLIJ PROTEIN"/>
    <property type="match status" value="1"/>
</dbReference>
<keyword evidence="10" id="KW-1006">Bacterial flagellum protein export</keyword>
<dbReference type="InterPro" id="IPR018006">
    <property type="entry name" value="Flag_FliJ_proteobac"/>
</dbReference>
<dbReference type="PANTHER" id="PTHR38786:SF1">
    <property type="entry name" value="FLAGELLAR FLIJ PROTEIN"/>
    <property type="match status" value="1"/>
</dbReference>
<accession>A0ABP9QYB6</accession>
<evidence type="ECO:0000256" key="6">
    <source>
        <dbReference type="ARBA" id="ARBA00022500"/>
    </source>
</evidence>
<gene>
    <name evidence="12" type="ORF">GCM10025770_30570</name>
</gene>
<evidence type="ECO:0000256" key="1">
    <source>
        <dbReference type="ARBA" id="ARBA00004413"/>
    </source>
</evidence>
<keyword evidence="6" id="KW-0145">Chemotaxis</keyword>
<proteinExistence type="inferred from homology"/>
<organism evidence="12 13">
    <name type="scientific">Viridibacterium curvum</name>
    <dbReference type="NCBI Taxonomy" id="1101404"/>
    <lineage>
        <taxon>Bacteria</taxon>
        <taxon>Pseudomonadati</taxon>
        <taxon>Pseudomonadota</taxon>
        <taxon>Betaproteobacteria</taxon>
        <taxon>Rhodocyclales</taxon>
        <taxon>Rhodocyclaceae</taxon>
        <taxon>Viridibacterium</taxon>
    </lineage>
</organism>
<dbReference type="PRINTS" id="PR01004">
    <property type="entry name" value="FLGFLIJ"/>
</dbReference>
<comment type="subcellular location">
    <subcellularLocation>
        <location evidence="1">Cell membrane</location>
        <topology evidence="1">Peripheral membrane protein</topology>
        <orientation evidence="1">Cytoplasmic side</orientation>
    </subcellularLocation>
</comment>
<keyword evidence="7" id="KW-1005">Bacterial flagellum biogenesis</keyword>
<keyword evidence="8" id="KW-0653">Protein transport</keyword>
<keyword evidence="13" id="KW-1185">Reference proteome</keyword>
<comment type="caution">
    <text evidence="12">The sequence shown here is derived from an EMBL/GenBank/DDBJ whole genome shotgun (WGS) entry which is preliminary data.</text>
</comment>
<keyword evidence="9" id="KW-0472">Membrane</keyword>
<protein>
    <recommendedName>
        <fullName evidence="3">Flagellar FliJ protein</fullName>
    </recommendedName>
</protein>
<keyword evidence="5" id="KW-1003">Cell membrane</keyword>
<feature type="region of interest" description="Disordered" evidence="11">
    <location>
        <begin position="118"/>
        <end position="147"/>
    </location>
</feature>
<evidence type="ECO:0000256" key="4">
    <source>
        <dbReference type="ARBA" id="ARBA00022448"/>
    </source>
</evidence>
<keyword evidence="4" id="KW-0813">Transport</keyword>
<dbReference type="EMBL" id="BAABLD010000011">
    <property type="protein sequence ID" value="GAA5169242.1"/>
    <property type="molecule type" value="Genomic_DNA"/>
</dbReference>